<name>A0A4P8XKZ8_9BACL</name>
<evidence type="ECO:0000256" key="1">
    <source>
        <dbReference type="ARBA" id="ARBA00022825"/>
    </source>
</evidence>
<evidence type="ECO:0000256" key="2">
    <source>
        <dbReference type="SAM" id="SignalP"/>
    </source>
</evidence>
<feature type="chain" id="PRO_5020503100" evidence="2">
    <location>
        <begin position="27"/>
        <end position="470"/>
    </location>
</feature>
<accession>A0A4P8XKZ8</accession>
<gene>
    <name evidence="3" type="ORF">E6C60_2694</name>
</gene>
<dbReference type="SUPFAM" id="SSF50494">
    <property type="entry name" value="Trypsin-like serine proteases"/>
    <property type="match status" value="1"/>
</dbReference>
<dbReference type="EMBL" id="CP040396">
    <property type="protein sequence ID" value="QCT03406.1"/>
    <property type="molecule type" value="Genomic_DNA"/>
</dbReference>
<dbReference type="Gene3D" id="2.40.10.10">
    <property type="entry name" value="Trypsin-like serine proteases"/>
    <property type="match status" value="2"/>
</dbReference>
<dbReference type="InterPro" id="IPR009003">
    <property type="entry name" value="Peptidase_S1_PA"/>
</dbReference>
<dbReference type="RefSeq" id="WP_138226288.1">
    <property type="nucleotide sequence ID" value="NZ_CP040396.1"/>
</dbReference>
<dbReference type="OrthoDB" id="2563244at2"/>
<feature type="signal peptide" evidence="2">
    <location>
        <begin position="1"/>
        <end position="26"/>
    </location>
</feature>
<dbReference type="KEGG" id="palo:E6C60_2694"/>
<reference evidence="3 4" key="1">
    <citation type="submission" date="2019-05" db="EMBL/GenBank/DDBJ databases">
        <authorList>
            <person name="Chen C."/>
        </authorList>
    </citation>
    <scope>NUCLEOTIDE SEQUENCE [LARGE SCALE GENOMIC DNA]</scope>
    <source>
        <strain evidence="3 4">HB172198</strain>
    </source>
</reference>
<evidence type="ECO:0000313" key="4">
    <source>
        <dbReference type="Proteomes" id="UP000300879"/>
    </source>
</evidence>
<dbReference type="AlphaFoldDB" id="A0A4P8XKZ8"/>
<keyword evidence="1" id="KW-0720">Serine protease</keyword>
<dbReference type="GO" id="GO:0008236">
    <property type="term" value="F:serine-type peptidase activity"/>
    <property type="evidence" value="ECO:0007669"/>
    <property type="project" value="UniProtKB-KW"/>
</dbReference>
<keyword evidence="1" id="KW-0645">Protease</keyword>
<sequence>MFVRKYILPVFLAALLLCSSITSVHAERSSNPEAKAFYGTLSEIQAVTQQNELNEIPYPIDLTTPPELLKNSIVLAEYAEKQRVRADLPTIKELIESDPTRFSGHYYDADIGTVTVLITEDSESLKALVRKSSKNGDKIKFEVTKYSWADITEAKEKIKRTVEPGTVLALIPDTINNKLIVALDEKSSTQTQLKQTVSSLFLEKSDMLVYTTLPASALKTETDNTHWGSTIPIGTKIGGNYRQDPADPTQMFYGVCTNGYFGVNAADQDVMVTSGHCQTAGTVSAWYQPTWATSSIGNFTFRTTSPGDGSSAASDSGYITLNSGISPRARVPYPTSTNMAMVTGVYVSDTVGDTVYMRGANSGTTTSGTIKYSNVDVWWGSEGYGYKNNEVLASGYTSIGGDSGGTVLTNYAYNNNLSGWTFQLAGTHTGTLTVHQDLQSGIKAGTYKVYEPLWTTYSDLGLTALYLIAP</sequence>
<dbReference type="InterPro" id="IPR043504">
    <property type="entry name" value="Peptidase_S1_PA_chymotrypsin"/>
</dbReference>
<keyword evidence="4" id="KW-1185">Reference proteome</keyword>
<organism evidence="3 4">
    <name type="scientific">Paenibacillus algicola</name>
    <dbReference type="NCBI Taxonomy" id="2565926"/>
    <lineage>
        <taxon>Bacteria</taxon>
        <taxon>Bacillati</taxon>
        <taxon>Bacillota</taxon>
        <taxon>Bacilli</taxon>
        <taxon>Bacillales</taxon>
        <taxon>Paenibacillaceae</taxon>
        <taxon>Paenibacillus</taxon>
    </lineage>
</organism>
<protein>
    <submittedName>
        <fullName evidence="3">Uncharacterized protein</fullName>
    </submittedName>
</protein>
<evidence type="ECO:0000313" key="3">
    <source>
        <dbReference type="EMBL" id="QCT03406.1"/>
    </source>
</evidence>
<keyword evidence="2" id="KW-0732">Signal</keyword>
<dbReference type="Proteomes" id="UP000300879">
    <property type="component" value="Chromosome"/>
</dbReference>
<keyword evidence="1" id="KW-0378">Hydrolase</keyword>
<proteinExistence type="predicted"/>